<feature type="non-terminal residue" evidence="1">
    <location>
        <position position="1"/>
    </location>
</feature>
<organism evidence="1">
    <name type="scientific">marine metagenome</name>
    <dbReference type="NCBI Taxonomy" id="408172"/>
    <lineage>
        <taxon>unclassified sequences</taxon>
        <taxon>metagenomes</taxon>
        <taxon>ecological metagenomes</taxon>
    </lineage>
</organism>
<reference evidence="1" key="1">
    <citation type="submission" date="2018-05" db="EMBL/GenBank/DDBJ databases">
        <authorList>
            <person name="Lanie J.A."/>
            <person name="Ng W.-L."/>
            <person name="Kazmierczak K.M."/>
            <person name="Andrzejewski T.M."/>
            <person name="Davidsen T.M."/>
            <person name="Wayne K.J."/>
            <person name="Tettelin H."/>
            <person name="Glass J.I."/>
            <person name="Rusch D."/>
            <person name="Podicherti R."/>
            <person name="Tsui H.-C.T."/>
            <person name="Winkler M.E."/>
        </authorList>
    </citation>
    <scope>NUCLEOTIDE SEQUENCE</scope>
</reference>
<dbReference type="AlphaFoldDB" id="A0A383ELU6"/>
<proteinExistence type="predicted"/>
<evidence type="ECO:0000313" key="1">
    <source>
        <dbReference type="EMBL" id="SVE57058.1"/>
    </source>
</evidence>
<protein>
    <recommendedName>
        <fullName evidence="2">Crotonyl-CoA carboxylase/reductase</fullName>
    </recommendedName>
</protein>
<dbReference type="EMBL" id="UINC01226533">
    <property type="protein sequence ID" value="SVE57058.1"/>
    <property type="molecule type" value="Genomic_DNA"/>
</dbReference>
<name>A0A383ELU6_9ZZZZ</name>
<gene>
    <name evidence="1" type="ORF">METZ01_LOCUS509912</name>
</gene>
<accession>A0A383ELU6</accession>
<sequence>WMMQKRLQGSHLANDTQAEALNQLVLAKKVDPCLSGTYSFDEIGHAHQLMHENKHPYGNMACLVNATEKGQGKTEG</sequence>
<evidence type="ECO:0008006" key="2">
    <source>
        <dbReference type="Google" id="ProtNLM"/>
    </source>
</evidence>
<dbReference type="Gene3D" id="3.90.180.10">
    <property type="entry name" value="Medium-chain alcohol dehydrogenases, catalytic domain"/>
    <property type="match status" value="1"/>
</dbReference>